<dbReference type="OrthoDB" id="2506076at2759"/>
<keyword evidence="2" id="KW-1133">Transmembrane helix</keyword>
<evidence type="ECO:0000256" key="2">
    <source>
        <dbReference type="SAM" id="Phobius"/>
    </source>
</evidence>
<comment type="caution">
    <text evidence="3">The sequence shown here is derived from an EMBL/GenBank/DDBJ whole genome shotgun (WGS) entry which is preliminary data.</text>
</comment>
<organism evidence="3 4">
    <name type="scientific">Cronartium quercuum f. sp. fusiforme G11</name>
    <dbReference type="NCBI Taxonomy" id="708437"/>
    <lineage>
        <taxon>Eukaryota</taxon>
        <taxon>Fungi</taxon>
        <taxon>Dikarya</taxon>
        <taxon>Basidiomycota</taxon>
        <taxon>Pucciniomycotina</taxon>
        <taxon>Pucciniomycetes</taxon>
        <taxon>Pucciniales</taxon>
        <taxon>Coleosporiaceae</taxon>
        <taxon>Cronartium</taxon>
    </lineage>
</organism>
<proteinExistence type="predicted"/>
<reference evidence="3" key="1">
    <citation type="submission" date="2013-11" db="EMBL/GenBank/DDBJ databases">
        <title>Genome sequence of the fusiform rust pathogen reveals effectors for host alternation and coevolution with pine.</title>
        <authorList>
            <consortium name="DOE Joint Genome Institute"/>
            <person name="Smith K."/>
            <person name="Pendleton A."/>
            <person name="Kubisiak T."/>
            <person name="Anderson C."/>
            <person name="Salamov A."/>
            <person name="Aerts A."/>
            <person name="Riley R."/>
            <person name="Clum A."/>
            <person name="Lindquist E."/>
            <person name="Ence D."/>
            <person name="Campbell M."/>
            <person name="Kronenberg Z."/>
            <person name="Feau N."/>
            <person name="Dhillon B."/>
            <person name="Hamelin R."/>
            <person name="Burleigh J."/>
            <person name="Smith J."/>
            <person name="Yandell M."/>
            <person name="Nelson C."/>
            <person name="Grigoriev I."/>
            <person name="Davis J."/>
        </authorList>
    </citation>
    <scope>NUCLEOTIDE SEQUENCE</scope>
    <source>
        <strain evidence="3">G11</strain>
    </source>
</reference>
<accession>A0A9P6NKC0</accession>
<feature type="compositionally biased region" description="Low complexity" evidence="1">
    <location>
        <begin position="143"/>
        <end position="157"/>
    </location>
</feature>
<gene>
    <name evidence="3" type="ORF">CROQUDRAFT_670448</name>
</gene>
<feature type="region of interest" description="Disordered" evidence="1">
    <location>
        <begin position="136"/>
        <end position="163"/>
    </location>
</feature>
<feature type="transmembrane region" description="Helical" evidence="2">
    <location>
        <begin position="179"/>
        <end position="201"/>
    </location>
</feature>
<dbReference type="AlphaFoldDB" id="A0A9P6NKC0"/>
<feature type="region of interest" description="Disordered" evidence="1">
    <location>
        <begin position="395"/>
        <end position="419"/>
    </location>
</feature>
<feature type="compositionally biased region" description="Polar residues" evidence="1">
    <location>
        <begin position="404"/>
        <end position="416"/>
    </location>
</feature>
<sequence>MLQPVFKNRRMEKRARGSLDGRQFQLDQDQQTRGFEQLATNPNPGPNTVVLPNLDPLIESLPPSSPIGSLNLTPIISAISAPSWMALKSPQPTLSPTIPSTATLASLTSSPSHTSVLNTLTIDHSITMSTLSCSGSTPCPTMTSATDTASTLASSPAESSNPTDPNDFFASLGSSAGSIFVTTLVGLAILGVIVAISSWGLRRWCNRRRRKMIDEDTWRFLNTPKEFTKGPLDDDLGSVKSMRLGFSGSRPHVLLHNDNPAHNPTPVSFHTHLQQPHNVMSQIGDPSSTPTFLPLVGFHPSQPPRLSCFMDKGQRSWMNNSSPNRIRSSLYGGVILGPIGPSTTDHPSAPTAPEAAYASPRTEFSHLHGSGVGLGEPNLVSSNLTVTARPRSSAFIPPLDTDDNTPLTSLPRSLSARTRRHPLARELSLARSDASSTVEILRARVQDQKIDIRSKLFGAIQSESEPLEERCWSPSDVLSVPSSDSIRNPYVPIGRVQPATPRPLQIFKRPSVTRYQLTDEPPPALNRELSQGSCYSVTTTVIPFNQKN</sequence>
<dbReference type="EMBL" id="MU167246">
    <property type="protein sequence ID" value="KAG0147554.1"/>
    <property type="molecule type" value="Genomic_DNA"/>
</dbReference>
<keyword evidence="2" id="KW-0472">Membrane</keyword>
<name>A0A9P6NKC0_9BASI</name>
<evidence type="ECO:0000313" key="3">
    <source>
        <dbReference type="EMBL" id="KAG0147554.1"/>
    </source>
</evidence>
<dbReference type="Proteomes" id="UP000886653">
    <property type="component" value="Unassembled WGS sequence"/>
</dbReference>
<protein>
    <submittedName>
        <fullName evidence="3">Uncharacterized protein</fullName>
    </submittedName>
</protein>
<evidence type="ECO:0000256" key="1">
    <source>
        <dbReference type="SAM" id="MobiDB-lite"/>
    </source>
</evidence>
<evidence type="ECO:0000313" key="4">
    <source>
        <dbReference type="Proteomes" id="UP000886653"/>
    </source>
</evidence>
<keyword evidence="2" id="KW-0812">Transmembrane</keyword>
<feature type="region of interest" description="Disordered" evidence="1">
    <location>
        <begin position="1"/>
        <end position="22"/>
    </location>
</feature>
<keyword evidence="4" id="KW-1185">Reference proteome</keyword>